<protein>
    <recommendedName>
        <fullName evidence="7 8">Cell division protein FtsL</fullName>
    </recommendedName>
</protein>
<keyword evidence="1 7" id="KW-1003">Cell membrane</keyword>
<evidence type="ECO:0000256" key="3">
    <source>
        <dbReference type="ARBA" id="ARBA00022692"/>
    </source>
</evidence>
<comment type="function">
    <text evidence="7">Essential cell division protein.</text>
</comment>
<comment type="similarity">
    <text evidence="7">Belongs to the FtsL family.</text>
</comment>
<dbReference type="EMBL" id="CP058559">
    <property type="protein sequence ID" value="QNO16299.1"/>
    <property type="molecule type" value="Genomic_DNA"/>
</dbReference>
<organism evidence="9 10">
    <name type="scientific">Alkalicella caledoniensis</name>
    <dbReference type="NCBI Taxonomy" id="2731377"/>
    <lineage>
        <taxon>Bacteria</taxon>
        <taxon>Bacillati</taxon>
        <taxon>Bacillota</taxon>
        <taxon>Clostridia</taxon>
        <taxon>Eubacteriales</taxon>
        <taxon>Proteinivoracaceae</taxon>
        <taxon>Alkalicella</taxon>
    </lineage>
</organism>
<evidence type="ECO:0000256" key="2">
    <source>
        <dbReference type="ARBA" id="ARBA00022618"/>
    </source>
</evidence>
<comment type="subcellular location">
    <subcellularLocation>
        <location evidence="7">Cell membrane</location>
        <topology evidence="7">Single-pass type II membrane protein</topology>
    </subcellularLocation>
    <text evidence="7">Localizes to the division septum where it forms a ring structure.</text>
</comment>
<dbReference type="Pfam" id="PF04999">
    <property type="entry name" value="FtsL"/>
    <property type="match status" value="1"/>
</dbReference>
<evidence type="ECO:0000256" key="8">
    <source>
        <dbReference type="NCBIfam" id="TIGR02209"/>
    </source>
</evidence>
<sequence length="126" mass="13886">MNKMVAAKKESMNYQFQRPTIAPAPKETTVKAKRTVLSPVISTGLLVAFLVAVGVFIIYRASIITSANSELLALKNEYTQTVEEQKHLRLEVARLSALTRIEQIAINEIGLKSPNPEQMIFVGSGN</sequence>
<dbReference type="AlphaFoldDB" id="A0A7G9WC87"/>
<feature type="transmembrane region" description="Helical" evidence="7">
    <location>
        <begin position="36"/>
        <end position="59"/>
    </location>
</feature>
<accession>A0A7G9WC87</accession>
<dbReference type="KEGG" id="acae:HYG86_16735"/>
<evidence type="ECO:0000256" key="5">
    <source>
        <dbReference type="ARBA" id="ARBA00023136"/>
    </source>
</evidence>
<dbReference type="RefSeq" id="WP_213166691.1">
    <property type="nucleotide sequence ID" value="NZ_CP058559.1"/>
</dbReference>
<evidence type="ECO:0000256" key="1">
    <source>
        <dbReference type="ARBA" id="ARBA00022475"/>
    </source>
</evidence>
<keyword evidence="5 7" id="KW-0472">Membrane</keyword>
<dbReference type="NCBIfam" id="TIGR02209">
    <property type="entry name" value="ftsL_broad"/>
    <property type="match status" value="1"/>
</dbReference>
<dbReference type="Proteomes" id="UP000516160">
    <property type="component" value="Chromosome"/>
</dbReference>
<keyword evidence="3 7" id="KW-0812">Transmembrane</keyword>
<keyword evidence="4 7" id="KW-1133">Transmembrane helix</keyword>
<dbReference type="HAMAP" id="MF_00910">
    <property type="entry name" value="FtsL"/>
    <property type="match status" value="1"/>
</dbReference>
<dbReference type="GO" id="GO:0032153">
    <property type="term" value="C:cell division site"/>
    <property type="evidence" value="ECO:0007669"/>
    <property type="project" value="UniProtKB-UniRule"/>
</dbReference>
<name>A0A7G9WC87_ALKCA</name>
<dbReference type="InterPro" id="IPR011922">
    <property type="entry name" value="Cell_div_FtsL"/>
</dbReference>
<keyword evidence="2 7" id="KW-0132">Cell division</keyword>
<evidence type="ECO:0000313" key="9">
    <source>
        <dbReference type="EMBL" id="QNO16299.1"/>
    </source>
</evidence>
<dbReference type="GO" id="GO:0005886">
    <property type="term" value="C:plasma membrane"/>
    <property type="evidence" value="ECO:0007669"/>
    <property type="project" value="UniProtKB-SubCell"/>
</dbReference>
<evidence type="ECO:0000256" key="4">
    <source>
        <dbReference type="ARBA" id="ARBA00022989"/>
    </source>
</evidence>
<proteinExistence type="inferred from homology"/>
<reference evidence="9 10" key="1">
    <citation type="submission" date="2020-07" db="EMBL/GenBank/DDBJ databases">
        <title>Alkalicella. sp. LB2 genome.</title>
        <authorList>
            <person name="Postec A."/>
            <person name="Quemeneur M."/>
        </authorList>
    </citation>
    <scope>NUCLEOTIDE SEQUENCE [LARGE SCALE GENOMIC DNA]</scope>
    <source>
        <strain evidence="9 10">LB2</strain>
    </source>
</reference>
<dbReference type="GO" id="GO:0043093">
    <property type="term" value="P:FtsZ-dependent cytokinesis"/>
    <property type="evidence" value="ECO:0007669"/>
    <property type="project" value="UniProtKB-UniRule"/>
</dbReference>
<keyword evidence="10" id="KW-1185">Reference proteome</keyword>
<keyword evidence="6 7" id="KW-0131">Cell cycle</keyword>
<gene>
    <name evidence="7 9" type="primary">ftsL</name>
    <name evidence="9" type="ORF">HYG86_16735</name>
</gene>
<evidence type="ECO:0000256" key="6">
    <source>
        <dbReference type="ARBA" id="ARBA00023306"/>
    </source>
</evidence>
<evidence type="ECO:0000256" key="7">
    <source>
        <dbReference type="HAMAP-Rule" id="MF_00910"/>
    </source>
</evidence>
<evidence type="ECO:0000313" key="10">
    <source>
        <dbReference type="Proteomes" id="UP000516160"/>
    </source>
</evidence>